<gene>
    <name evidence="1" type="ORF">NCTC10684_04566</name>
</gene>
<accession>A0A380WQT1</accession>
<sequence length="54" mass="5849">MGGEMQKIYDALVDGAEQGVTGELLFRHVVFFGYARLDLNHSHSIVPGGLDVTS</sequence>
<proteinExistence type="predicted"/>
<reference evidence="1 2" key="1">
    <citation type="submission" date="2018-06" db="EMBL/GenBank/DDBJ databases">
        <authorList>
            <consortium name="Pathogen Informatics"/>
            <person name="Doyle S."/>
        </authorList>
    </citation>
    <scope>NUCLEOTIDE SEQUENCE [LARGE SCALE GENOMIC DNA]</scope>
    <source>
        <strain evidence="1 2">NCTC10684</strain>
    </source>
</reference>
<evidence type="ECO:0000313" key="1">
    <source>
        <dbReference type="EMBL" id="SUU91303.1"/>
    </source>
</evidence>
<name>A0A380WQT1_AMIAI</name>
<evidence type="ECO:0000313" key="2">
    <source>
        <dbReference type="Proteomes" id="UP000254701"/>
    </source>
</evidence>
<dbReference type="EMBL" id="UFSM01000001">
    <property type="protein sequence ID" value="SUU91303.1"/>
    <property type="molecule type" value="Genomic_DNA"/>
</dbReference>
<dbReference type="AlphaFoldDB" id="A0A380WQT1"/>
<protein>
    <submittedName>
        <fullName evidence="1">Uncharacterized protein</fullName>
    </submittedName>
</protein>
<organism evidence="1 2">
    <name type="scientific">Aminobacter aminovorans</name>
    <name type="common">Chelatobacter heintzii</name>
    <dbReference type="NCBI Taxonomy" id="83263"/>
    <lineage>
        <taxon>Bacteria</taxon>
        <taxon>Pseudomonadati</taxon>
        <taxon>Pseudomonadota</taxon>
        <taxon>Alphaproteobacteria</taxon>
        <taxon>Hyphomicrobiales</taxon>
        <taxon>Phyllobacteriaceae</taxon>
        <taxon>Aminobacter</taxon>
    </lineage>
</organism>
<dbReference type="Proteomes" id="UP000254701">
    <property type="component" value="Unassembled WGS sequence"/>
</dbReference>